<keyword evidence="6" id="KW-0347">Helicase</keyword>
<dbReference type="AlphaFoldDB" id="A0A1I2BLQ1"/>
<dbReference type="InterPro" id="IPR014001">
    <property type="entry name" value="Helicase_ATP-bd"/>
</dbReference>
<dbReference type="InterPro" id="IPR038718">
    <property type="entry name" value="SNF2-like_sf"/>
</dbReference>
<dbReference type="Pfam" id="PF04434">
    <property type="entry name" value="SWIM"/>
    <property type="match status" value="1"/>
</dbReference>
<dbReference type="InterPro" id="IPR027417">
    <property type="entry name" value="P-loop_NTPase"/>
</dbReference>
<evidence type="ECO:0000259" key="5">
    <source>
        <dbReference type="PROSITE" id="PS51194"/>
    </source>
</evidence>
<dbReference type="InterPro" id="IPR000330">
    <property type="entry name" value="SNF2_N"/>
</dbReference>
<evidence type="ECO:0000256" key="1">
    <source>
        <dbReference type="ARBA" id="ARBA00022801"/>
    </source>
</evidence>
<name>A0A1I2BLQ1_9BACL</name>
<dbReference type="SMART" id="SM00490">
    <property type="entry name" value="HELICc"/>
    <property type="match status" value="1"/>
</dbReference>
<dbReference type="GO" id="GO:0008270">
    <property type="term" value="F:zinc ion binding"/>
    <property type="evidence" value="ECO:0007669"/>
    <property type="project" value="UniProtKB-KW"/>
</dbReference>
<sequence length="1101" mass="125674">MRFAFQKGFSPMSFQYTDDDVRVLCGRFAFEEGESIWQAGGVTILQYDPDKPYCEANVRTNRDRIVTAAVSRGEIVATCTCPDFDPEDKYCEHVAAALLHLLELPQLPEEAINLARISASDQLLSSSILDLFNSDRKQPPILGSTRFVRDTRIPVDAQFTCVIFSSGYRNYRIGIELRVGLERLYVVPDIRAFIESMALNVTRPFSKHFTFNPAEHRFHAEDHTMLGELARISRNEAVYQEGAQPLTGRARGRQSDRMLMIPPADWPNVLPLLAACPSVLIDQEGTVTAGLQISDETSPIRFEFGEHDENGFQLDVEGLDKIIVLTAYHMVLSEGRMMQLPEASCNRLADFKNMLDASRRKHVIIAHEQIEPFMDKVVPELMKLGQVKVTRSVSEKIVQTPLTARLYLDRIRDRLLAELEFQYGDVRINPLAGNNEYQSTDRILLREGERENQILDIMDQSGFITTELGYYMQDEDSEYEFLRHTIPKLEKLLQVHATSAVKTRIVVPNTPPVLKVEVDERTNWLDFKFELTGISDNEIRDVLRAIVEKRRYYRLQEGALLPLEGKEYEAITRLINETGFLRTELNHTAFRIPLARGLHLADFENEGRTIQLGKSLRKLLAHIRNPDHLEFEVPASLQPVLRDYQKYGFQWMKTLAHYRFGGILADDMGLGKTIQSIAFLLSSLPEIRQLDQPAIIVAPASLLYNWLNELKKFAPELQVIIADGTRPERAAKLRTLNGVDVIVTSYPLLRRDIDLYVTRYYHTVILDEAQAFKNHTTQTAQAVKALQAKYRFGLTGTPLENKIEELWSIFGAVFPELFPARKAFSDMPREDIARRARPFLLRRLKTDVLKELPEKIETLQATNLLPEQKKLYVSYLAKLRTETVKHLDNDRSFHQNRIKILAGLTRLRQICCHPALFVTDYEGSSAKFEQLFEIVEECRSTGKRMLIFSQFTEMLGLISKELVRQGISYFYLDGSTKASERVELCNRFNDGEKDIFLASLKAGGTGLNLTGADTVILYDLWWNPAVEQQAADRAHRIGQTKVVQVIRLAAHGTVEDKMYALQQRKKNMIDDIIQPGEEQLSSLSEADIREILAIGADERDL</sequence>
<reference evidence="7" key="1">
    <citation type="submission" date="2016-10" db="EMBL/GenBank/DDBJ databases">
        <authorList>
            <person name="Varghese N."/>
            <person name="Submissions S."/>
        </authorList>
    </citation>
    <scope>NUCLEOTIDE SEQUENCE [LARGE SCALE GENOMIC DNA]</scope>
    <source>
        <strain evidence="7">CGMCC 1.10784</strain>
    </source>
</reference>
<dbReference type="CDD" id="cd18793">
    <property type="entry name" value="SF2_C_SNF"/>
    <property type="match status" value="1"/>
</dbReference>
<dbReference type="Pfam" id="PF00271">
    <property type="entry name" value="Helicase_C"/>
    <property type="match status" value="1"/>
</dbReference>
<dbReference type="FunFam" id="3.40.50.300:FF:000533">
    <property type="entry name" value="Helicase, Snf2 family"/>
    <property type="match status" value="1"/>
</dbReference>
<keyword evidence="2" id="KW-0862">Zinc</keyword>
<keyword evidence="6" id="KW-0067">ATP-binding</keyword>
<feature type="domain" description="Helicase ATP-binding" evidence="4">
    <location>
        <begin position="653"/>
        <end position="816"/>
    </location>
</feature>
<dbReference type="GO" id="GO:0005524">
    <property type="term" value="F:ATP binding"/>
    <property type="evidence" value="ECO:0007669"/>
    <property type="project" value="InterPro"/>
</dbReference>
<dbReference type="Pfam" id="PF08455">
    <property type="entry name" value="SNF2_assoc"/>
    <property type="match status" value="1"/>
</dbReference>
<dbReference type="Pfam" id="PF00176">
    <property type="entry name" value="SNF2-rel_dom"/>
    <property type="match status" value="1"/>
</dbReference>
<dbReference type="GO" id="GO:0004386">
    <property type="term" value="F:helicase activity"/>
    <property type="evidence" value="ECO:0007669"/>
    <property type="project" value="UniProtKB-KW"/>
</dbReference>
<evidence type="ECO:0000313" key="7">
    <source>
        <dbReference type="Proteomes" id="UP000198855"/>
    </source>
</evidence>
<dbReference type="SMART" id="SM00487">
    <property type="entry name" value="DEXDc"/>
    <property type="match status" value="1"/>
</dbReference>
<dbReference type="Gene3D" id="3.40.50.300">
    <property type="entry name" value="P-loop containing nucleotide triphosphate hydrolases"/>
    <property type="match status" value="1"/>
</dbReference>
<feature type="domain" description="SWIM-type" evidence="3">
    <location>
        <begin position="64"/>
        <end position="102"/>
    </location>
</feature>
<protein>
    <submittedName>
        <fullName evidence="6">Superfamily II DNA or RNA helicase, SNF2 family</fullName>
    </submittedName>
</protein>
<dbReference type="InterPro" id="IPR001650">
    <property type="entry name" value="Helicase_C-like"/>
</dbReference>
<evidence type="ECO:0000313" key="6">
    <source>
        <dbReference type="EMBL" id="SFE57132.1"/>
    </source>
</evidence>
<keyword evidence="6" id="KW-0547">Nucleotide-binding</keyword>
<accession>A0A1I2BLQ1</accession>
<dbReference type="EMBL" id="FOMT01000003">
    <property type="protein sequence ID" value="SFE57132.1"/>
    <property type="molecule type" value="Genomic_DNA"/>
</dbReference>
<dbReference type="PROSITE" id="PS50966">
    <property type="entry name" value="ZF_SWIM"/>
    <property type="match status" value="1"/>
</dbReference>
<gene>
    <name evidence="6" type="ORF">SAMN05216378_3580</name>
</gene>
<dbReference type="STRING" id="1045775.SAMN05216378_3580"/>
<feature type="domain" description="Helicase C-terminal" evidence="5">
    <location>
        <begin position="927"/>
        <end position="1084"/>
    </location>
</feature>
<evidence type="ECO:0000259" key="4">
    <source>
        <dbReference type="PROSITE" id="PS51192"/>
    </source>
</evidence>
<keyword evidence="2" id="KW-0863">Zinc-finger</keyword>
<keyword evidence="2" id="KW-0479">Metal-binding</keyword>
<dbReference type="GO" id="GO:0016787">
    <property type="term" value="F:hydrolase activity"/>
    <property type="evidence" value="ECO:0007669"/>
    <property type="project" value="UniProtKB-KW"/>
</dbReference>
<dbReference type="InterPro" id="IPR013663">
    <property type="entry name" value="Helicase_SWF/SNF/SWI_bac"/>
</dbReference>
<dbReference type="PANTHER" id="PTHR10799">
    <property type="entry name" value="SNF2/RAD54 HELICASE FAMILY"/>
    <property type="match status" value="1"/>
</dbReference>
<keyword evidence="1" id="KW-0378">Hydrolase</keyword>
<evidence type="ECO:0000259" key="3">
    <source>
        <dbReference type="PROSITE" id="PS50966"/>
    </source>
</evidence>
<dbReference type="PROSITE" id="PS51192">
    <property type="entry name" value="HELICASE_ATP_BIND_1"/>
    <property type="match status" value="1"/>
</dbReference>
<proteinExistence type="predicted"/>
<dbReference type="SUPFAM" id="SSF52540">
    <property type="entry name" value="P-loop containing nucleoside triphosphate hydrolases"/>
    <property type="match status" value="2"/>
</dbReference>
<dbReference type="Gene3D" id="3.40.50.10810">
    <property type="entry name" value="Tandem AAA-ATPase domain"/>
    <property type="match status" value="1"/>
</dbReference>
<organism evidence="6 7">
    <name type="scientific">Paenibacillus catalpae</name>
    <dbReference type="NCBI Taxonomy" id="1045775"/>
    <lineage>
        <taxon>Bacteria</taxon>
        <taxon>Bacillati</taxon>
        <taxon>Bacillota</taxon>
        <taxon>Bacilli</taxon>
        <taxon>Bacillales</taxon>
        <taxon>Paenibacillaceae</taxon>
        <taxon>Paenibacillus</taxon>
    </lineage>
</organism>
<dbReference type="InterPro" id="IPR007527">
    <property type="entry name" value="Znf_SWIM"/>
</dbReference>
<dbReference type="Proteomes" id="UP000198855">
    <property type="component" value="Unassembled WGS sequence"/>
</dbReference>
<dbReference type="InterPro" id="IPR049730">
    <property type="entry name" value="SNF2/RAD54-like_C"/>
</dbReference>
<dbReference type="PROSITE" id="PS51194">
    <property type="entry name" value="HELICASE_CTER"/>
    <property type="match status" value="1"/>
</dbReference>
<evidence type="ECO:0000256" key="2">
    <source>
        <dbReference type="PROSITE-ProRule" id="PRU00325"/>
    </source>
</evidence>
<keyword evidence="7" id="KW-1185">Reference proteome</keyword>